<evidence type="ECO:0000256" key="1">
    <source>
        <dbReference type="SAM" id="MobiDB-lite"/>
    </source>
</evidence>
<dbReference type="KEGG" id="afx:JZ786_16775"/>
<dbReference type="Proteomes" id="UP000663505">
    <property type="component" value="Chromosome"/>
</dbReference>
<dbReference type="RefSeq" id="WP_206655526.1">
    <property type="nucleotide sequence ID" value="NZ_CP071182.1"/>
</dbReference>
<reference evidence="3 4" key="1">
    <citation type="submission" date="2021-02" db="EMBL/GenBank/DDBJ databases">
        <title>Alicyclobacillus curvatus sp. nov. and Alicyclobacillus mengziensis sp. nov., two acidophilic bacteria isolated from acid mine drainage.</title>
        <authorList>
            <person name="Huang Y."/>
        </authorList>
    </citation>
    <scope>NUCLEOTIDE SEQUENCE [LARGE SCALE GENOMIC DNA]</scope>
    <source>
        <strain evidence="3 4">S30H14</strain>
    </source>
</reference>
<protein>
    <submittedName>
        <fullName evidence="3">Uncharacterized protein</fullName>
    </submittedName>
</protein>
<proteinExistence type="predicted"/>
<feature type="region of interest" description="Disordered" evidence="1">
    <location>
        <begin position="32"/>
        <end position="135"/>
    </location>
</feature>
<feature type="compositionally biased region" description="Polar residues" evidence="1">
    <location>
        <begin position="44"/>
        <end position="54"/>
    </location>
</feature>
<keyword evidence="2" id="KW-0812">Transmembrane</keyword>
<keyword evidence="2" id="KW-1133">Transmembrane helix</keyword>
<gene>
    <name evidence="3" type="ORF">JZ786_16775</name>
</gene>
<sequence length="282" mass="31466">MQGSLLAIIAAVLILVLLLIWMNILMVRRSRKNQADQADVRQVSEATEQKTTTEAPPVENGARSAMNTEGLQGVSSVVEQTDSDAPSRPETTGRRRTRASQVEETVTEAATTARSQTPAPSLEDKPTVREDESHAVEVVQSRYQSRQAQGKKVFDRNPLPYFLHGASVPEFDSDEWHDVFVRLSGDPSVMGWVAFHNDTAGASDREYEHSFLEVLRTYKRSVSSLQREVGLSHVLETSVVGEEGKIWFLTGNQDHWFALFVDRKADVHEIAKPFMSLLLSSD</sequence>
<organism evidence="3 4">
    <name type="scientific">Alicyclobacillus mengziensis</name>
    <dbReference type="NCBI Taxonomy" id="2931921"/>
    <lineage>
        <taxon>Bacteria</taxon>
        <taxon>Bacillati</taxon>
        <taxon>Bacillota</taxon>
        <taxon>Bacilli</taxon>
        <taxon>Bacillales</taxon>
        <taxon>Alicyclobacillaceae</taxon>
        <taxon>Alicyclobacillus</taxon>
    </lineage>
</organism>
<name>A0A9X7Z6A8_9BACL</name>
<dbReference type="EMBL" id="CP071182">
    <property type="protein sequence ID" value="QSO46156.1"/>
    <property type="molecule type" value="Genomic_DNA"/>
</dbReference>
<dbReference type="AlphaFoldDB" id="A0A9X7Z6A8"/>
<feature type="compositionally biased region" description="Basic and acidic residues" evidence="1">
    <location>
        <begin position="122"/>
        <end position="135"/>
    </location>
</feature>
<evidence type="ECO:0000256" key="2">
    <source>
        <dbReference type="SAM" id="Phobius"/>
    </source>
</evidence>
<feature type="transmembrane region" description="Helical" evidence="2">
    <location>
        <begin position="6"/>
        <end position="27"/>
    </location>
</feature>
<evidence type="ECO:0000313" key="3">
    <source>
        <dbReference type="EMBL" id="QSO46156.1"/>
    </source>
</evidence>
<evidence type="ECO:0000313" key="4">
    <source>
        <dbReference type="Proteomes" id="UP000663505"/>
    </source>
</evidence>
<keyword evidence="2" id="KW-0472">Membrane</keyword>
<feature type="compositionally biased region" description="Polar residues" evidence="1">
    <location>
        <begin position="65"/>
        <end position="84"/>
    </location>
</feature>
<accession>A0A9X7Z6A8</accession>
<keyword evidence="4" id="KW-1185">Reference proteome</keyword>
<feature type="compositionally biased region" description="Low complexity" evidence="1">
    <location>
        <begin position="102"/>
        <end position="113"/>
    </location>
</feature>